<sequence length="225" mass="23509">MTLTDQALVAVHLARSLADGESAGAAHLVAGLLGEPEGVAGRRVRRLTGGEPAVRLTEHPGLHAPGLPRLSHALVALPVTDVPAWTTDLLRAAIRVGGDDLDDLLSATGLDTTVAAALEEPPPPAEDEEDAGETFGRGSFTARGLDRAADEAVSRALAHSTSSRALVPRLMLDEVERSALANLPEVSIDLVVQRALDTRGDHVSLRDLATCMVSVALEALDLPNR</sequence>
<dbReference type="Proteomes" id="UP000264006">
    <property type="component" value="Chromosome"/>
</dbReference>
<proteinExistence type="predicted"/>
<dbReference type="AlphaFoldDB" id="A0A346XVK4"/>
<evidence type="ECO:0000313" key="2">
    <source>
        <dbReference type="Proteomes" id="UP000264006"/>
    </source>
</evidence>
<evidence type="ECO:0000313" key="1">
    <source>
        <dbReference type="EMBL" id="AXV06251.1"/>
    </source>
</evidence>
<organism evidence="1 2">
    <name type="scientific">Euzebya pacifica</name>
    <dbReference type="NCBI Taxonomy" id="1608957"/>
    <lineage>
        <taxon>Bacteria</taxon>
        <taxon>Bacillati</taxon>
        <taxon>Actinomycetota</taxon>
        <taxon>Nitriliruptoria</taxon>
        <taxon>Euzebyales</taxon>
    </lineage>
</organism>
<gene>
    <name evidence="1" type="ORF">DVS28_a1558</name>
</gene>
<keyword evidence="2" id="KW-1185">Reference proteome</keyword>
<dbReference type="RefSeq" id="WP_216826463.1">
    <property type="nucleotide sequence ID" value="NZ_CP031165.1"/>
</dbReference>
<name>A0A346XVK4_9ACTN</name>
<protein>
    <submittedName>
        <fullName evidence="1">Uncharacterized protein</fullName>
    </submittedName>
</protein>
<dbReference type="KEGG" id="euz:DVS28_a1558"/>
<dbReference type="EMBL" id="CP031165">
    <property type="protein sequence ID" value="AXV06251.1"/>
    <property type="molecule type" value="Genomic_DNA"/>
</dbReference>
<accession>A0A346XVK4</accession>
<reference evidence="1 2" key="1">
    <citation type="submission" date="2018-09" db="EMBL/GenBank/DDBJ databases">
        <title>Complete genome sequence of Euzebya sp. DY32-46 isolated from seawater of Pacific Ocean.</title>
        <authorList>
            <person name="Xu L."/>
            <person name="Wu Y.-H."/>
            <person name="Xu X.-W."/>
        </authorList>
    </citation>
    <scope>NUCLEOTIDE SEQUENCE [LARGE SCALE GENOMIC DNA]</scope>
    <source>
        <strain evidence="1 2">DY32-46</strain>
    </source>
</reference>